<comment type="similarity">
    <text evidence="1">Belongs to the peptidase C48 family.</text>
</comment>
<gene>
    <name evidence="5" type="ORF">KP509_17G029000</name>
</gene>
<keyword evidence="6" id="KW-1185">Reference proteome</keyword>
<organism evidence="5 6">
    <name type="scientific">Ceratopteris richardii</name>
    <name type="common">Triangle waterfern</name>
    <dbReference type="NCBI Taxonomy" id="49495"/>
    <lineage>
        <taxon>Eukaryota</taxon>
        <taxon>Viridiplantae</taxon>
        <taxon>Streptophyta</taxon>
        <taxon>Embryophyta</taxon>
        <taxon>Tracheophyta</taxon>
        <taxon>Polypodiopsida</taxon>
        <taxon>Polypodiidae</taxon>
        <taxon>Polypodiales</taxon>
        <taxon>Pteridineae</taxon>
        <taxon>Pteridaceae</taxon>
        <taxon>Parkerioideae</taxon>
        <taxon>Ceratopteris</taxon>
    </lineage>
</organism>
<evidence type="ECO:0000256" key="3">
    <source>
        <dbReference type="ARBA" id="ARBA00022801"/>
    </source>
</evidence>
<dbReference type="GO" id="GO:0008234">
    <property type="term" value="F:cysteine-type peptidase activity"/>
    <property type="evidence" value="ECO:0007669"/>
    <property type="project" value="InterPro"/>
</dbReference>
<dbReference type="PROSITE" id="PS50600">
    <property type="entry name" value="ULP_PROTEASE"/>
    <property type="match status" value="1"/>
</dbReference>
<dbReference type="InterPro" id="IPR003653">
    <property type="entry name" value="Peptidase_C48_C"/>
</dbReference>
<dbReference type="Gene3D" id="3.40.395.10">
    <property type="entry name" value="Adenoviral Proteinase, Chain A"/>
    <property type="match status" value="1"/>
</dbReference>
<protein>
    <recommendedName>
        <fullName evidence="4">Ubiquitin-like protease family profile domain-containing protein</fullName>
    </recommendedName>
</protein>
<evidence type="ECO:0000313" key="6">
    <source>
        <dbReference type="Proteomes" id="UP000825935"/>
    </source>
</evidence>
<dbReference type="EMBL" id="CM035422">
    <property type="protein sequence ID" value="KAH7372918.1"/>
    <property type="molecule type" value="Genomic_DNA"/>
</dbReference>
<dbReference type="OrthoDB" id="5065855at2759"/>
<name>A0A8T2ST08_CERRI</name>
<comment type="caution">
    <text evidence="5">The sequence shown here is derived from an EMBL/GenBank/DDBJ whole genome shotgun (WGS) entry which is preliminary data.</text>
</comment>
<keyword evidence="3" id="KW-0378">Hydrolase</keyword>
<feature type="domain" description="Ubiquitin-like protease family profile" evidence="4">
    <location>
        <begin position="9"/>
        <end position="188"/>
    </location>
</feature>
<dbReference type="GO" id="GO:0006508">
    <property type="term" value="P:proteolysis"/>
    <property type="evidence" value="ECO:0007669"/>
    <property type="project" value="UniProtKB-KW"/>
</dbReference>
<dbReference type="InterPro" id="IPR038765">
    <property type="entry name" value="Papain-like_cys_pep_sf"/>
</dbReference>
<dbReference type="Proteomes" id="UP000825935">
    <property type="component" value="Chromosome 17"/>
</dbReference>
<sequence>MPWQKDWFLDIRPEDNKMLRELHVEISDSVVNISLRVLLQQCEEAVQRKVFILDPLVTHCFLHKHGDAKSFLEDFTEEVECVIYPYIEKGHWSLIIVHFNAYQALFLNSLQSQHGNCKVAYFTAMPSILIFSLQCSAAKLLKMHIDQNFPGIAKLNEQKQFGYIQIHVPLQRDSTSCGWRVVANAVRFLERRFYSPELNLSDYPEAWIILIREREQ</sequence>
<dbReference type="Pfam" id="PF02902">
    <property type="entry name" value="Peptidase_C48"/>
    <property type="match status" value="1"/>
</dbReference>
<evidence type="ECO:0000259" key="4">
    <source>
        <dbReference type="PROSITE" id="PS50600"/>
    </source>
</evidence>
<dbReference type="AlphaFoldDB" id="A0A8T2ST08"/>
<evidence type="ECO:0000313" key="5">
    <source>
        <dbReference type="EMBL" id="KAH7372918.1"/>
    </source>
</evidence>
<evidence type="ECO:0000256" key="2">
    <source>
        <dbReference type="ARBA" id="ARBA00022670"/>
    </source>
</evidence>
<accession>A0A8T2ST08</accession>
<reference evidence="5" key="1">
    <citation type="submission" date="2021-08" db="EMBL/GenBank/DDBJ databases">
        <title>WGS assembly of Ceratopteris richardii.</title>
        <authorList>
            <person name="Marchant D.B."/>
            <person name="Chen G."/>
            <person name="Jenkins J."/>
            <person name="Shu S."/>
            <person name="Leebens-Mack J."/>
            <person name="Grimwood J."/>
            <person name="Schmutz J."/>
            <person name="Soltis P."/>
            <person name="Soltis D."/>
            <person name="Chen Z.-H."/>
        </authorList>
    </citation>
    <scope>NUCLEOTIDE SEQUENCE</scope>
    <source>
        <strain evidence="5">Whitten #5841</strain>
        <tissue evidence="5">Leaf</tissue>
    </source>
</reference>
<dbReference type="SUPFAM" id="SSF54001">
    <property type="entry name" value="Cysteine proteinases"/>
    <property type="match status" value="1"/>
</dbReference>
<evidence type="ECO:0000256" key="1">
    <source>
        <dbReference type="ARBA" id="ARBA00005234"/>
    </source>
</evidence>
<proteinExistence type="inferred from homology"/>
<keyword evidence="2" id="KW-0645">Protease</keyword>